<keyword evidence="3" id="KW-0963">Cytoplasm</keyword>
<evidence type="ECO:0000256" key="5">
    <source>
        <dbReference type="ARBA" id="ARBA00022701"/>
    </source>
</evidence>
<keyword evidence="7" id="KW-0206">Cytoskeleton</keyword>
<name>A0A218UYK3_9PASE</name>
<reference evidence="9 10" key="1">
    <citation type="submission" date="2017-05" db="EMBL/GenBank/DDBJ databases">
        <title>Genome of assembly of the Bengalese finch, Lonchura striata domestica.</title>
        <authorList>
            <person name="Colquitt B.M."/>
            <person name="Brainard M.S."/>
        </authorList>
    </citation>
    <scope>NUCLEOTIDE SEQUENCE [LARGE SCALE GENOMIC DNA]</scope>
    <source>
        <strain evidence="9">White83orange57</strain>
    </source>
</reference>
<evidence type="ECO:0000256" key="3">
    <source>
        <dbReference type="ARBA" id="ARBA00022490"/>
    </source>
</evidence>
<organism evidence="9 10">
    <name type="scientific">Lonchura striata</name>
    <name type="common">white-rumped munia</name>
    <dbReference type="NCBI Taxonomy" id="40157"/>
    <lineage>
        <taxon>Eukaryota</taxon>
        <taxon>Metazoa</taxon>
        <taxon>Chordata</taxon>
        <taxon>Craniata</taxon>
        <taxon>Vertebrata</taxon>
        <taxon>Euteleostomi</taxon>
        <taxon>Archelosauria</taxon>
        <taxon>Archosauria</taxon>
        <taxon>Dinosauria</taxon>
        <taxon>Saurischia</taxon>
        <taxon>Theropoda</taxon>
        <taxon>Coelurosauria</taxon>
        <taxon>Aves</taxon>
        <taxon>Neognathae</taxon>
        <taxon>Neoaves</taxon>
        <taxon>Telluraves</taxon>
        <taxon>Australaves</taxon>
        <taxon>Passeriformes</taxon>
        <taxon>Passeroidea</taxon>
        <taxon>Estrildidae</taxon>
        <taxon>Estrildinae</taxon>
        <taxon>Lonchura</taxon>
    </lineage>
</organism>
<keyword evidence="5" id="KW-0493">Microtubule</keyword>
<comment type="caution">
    <text evidence="9">The sequence shown here is derived from an EMBL/GenBank/DDBJ whole genome shotgun (WGS) entry which is preliminary data.</text>
</comment>
<dbReference type="PANTHER" id="PTHR12442:SF11">
    <property type="entry name" value="DYNEIN AXONEMAL INTERMEDIATE CHAIN 1"/>
    <property type="match status" value="1"/>
</dbReference>
<sequence length="122" mass="13752">MDNNSNFFSVSSDGRIVSWTLVKNELVHMDVIKLSADETTMQGPEGLQLQTLGSGTSFDFHKKIDYLFLVGTEEGKIYKAHHLNCLLSSFHCSVQKHIQASFWMCLKPITWLWTQSAGIPST</sequence>
<evidence type="ECO:0000256" key="2">
    <source>
        <dbReference type="ARBA" id="ARBA00004245"/>
    </source>
</evidence>
<dbReference type="AlphaFoldDB" id="A0A218UYK3"/>
<dbReference type="InterPro" id="IPR050687">
    <property type="entry name" value="Dynein_IC"/>
</dbReference>
<dbReference type="Proteomes" id="UP000197619">
    <property type="component" value="Unassembled WGS sequence"/>
</dbReference>
<evidence type="ECO:0000256" key="7">
    <source>
        <dbReference type="ARBA" id="ARBA00023212"/>
    </source>
</evidence>
<proteinExistence type="predicted"/>
<dbReference type="GO" id="GO:0036158">
    <property type="term" value="P:outer dynein arm assembly"/>
    <property type="evidence" value="ECO:0007669"/>
    <property type="project" value="TreeGrafter"/>
</dbReference>
<evidence type="ECO:0000256" key="6">
    <source>
        <dbReference type="ARBA" id="ARBA00022737"/>
    </source>
</evidence>
<evidence type="ECO:0000256" key="8">
    <source>
        <dbReference type="ARBA" id="ARBA00023273"/>
    </source>
</evidence>
<keyword evidence="6" id="KW-0677">Repeat</keyword>
<keyword evidence="10" id="KW-1185">Reference proteome</keyword>
<dbReference type="GO" id="GO:0003341">
    <property type="term" value="P:cilium movement"/>
    <property type="evidence" value="ECO:0007669"/>
    <property type="project" value="TreeGrafter"/>
</dbReference>
<dbReference type="PANTHER" id="PTHR12442">
    <property type="entry name" value="DYNEIN INTERMEDIATE CHAIN"/>
    <property type="match status" value="1"/>
</dbReference>
<evidence type="ECO:0000313" key="10">
    <source>
        <dbReference type="Proteomes" id="UP000197619"/>
    </source>
</evidence>
<dbReference type="GO" id="GO:0036157">
    <property type="term" value="C:outer dynein arm"/>
    <property type="evidence" value="ECO:0007669"/>
    <property type="project" value="TreeGrafter"/>
</dbReference>
<evidence type="ECO:0000256" key="1">
    <source>
        <dbReference type="ARBA" id="ARBA00004138"/>
    </source>
</evidence>
<accession>A0A218UYK3</accession>
<evidence type="ECO:0000256" key="4">
    <source>
        <dbReference type="ARBA" id="ARBA00022574"/>
    </source>
</evidence>
<protein>
    <submittedName>
        <fullName evidence="9">Dynein intermediate chain 1, axonemal</fullName>
    </submittedName>
</protein>
<dbReference type="GO" id="GO:0045504">
    <property type="term" value="F:dynein heavy chain binding"/>
    <property type="evidence" value="ECO:0007669"/>
    <property type="project" value="TreeGrafter"/>
</dbReference>
<dbReference type="GO" id="GO:0005874">
    <property type="term" value="C:microtubule"/>
    <property type="evidence" value="ECO:0007669"/>
    <property type="project" value="UniProtKB-KW"/>
</dbReference>
<keyword evidence="4" id="KW-0853">WD repeat</keyword>
<gene>
    <name evidence="9" type="primary">DNAI1</name>
    <name evidence="9" type="ORF">RLOC_00015088</name>
</gene>
<dbReference type="EMBL" id="MUZQ01000092">
    <property type="protein sequence ID" value="OWK58779.1"/>
    <property type="molecule type" value="Genomic_DNA"/>
</dbReference>
<comment type="subcellular location">
    <subcellularLocation>
        <location evidence="1">Cell projection</location>
        <location evidence="1">Cilium</location>
    </subcellularLocation>
    <subcellularLocation>
        <location evidence="2">Cytoplasm</location>
        <location evidence="2">Cytoskeleton</location>
    </subcellularLocation>
</comment>
<evidence type="ECO:0000313" key="9">
    <source>
        <dbReference type="EMBL" id="OWK58779.1"/>
    </source>
</evidence>
<keyword evidence="8" id="KW-0966">Cell projection</keyword>
<dbReference type="GO" id="GO:0045503">
    <property type="term" value="F:dynein light chain binding"/>
    <property type="evidence" value="ECO:0007669"/>
    <property type="project" value="TreeGrafter"/>
</dbReference>